<dbReference type="RefSeq" id="WP_188868718.1">
    <property type="nucleotide sequence ID" value="NZ_BMNW01000037.1"/>
</dbReference>
<dbReference type="InterPro" id="IPR036390">
    <property type="entry name" value="WH_DNA-bd_sf"/>
</dbReference>
<reference evidence="4" key="1">
    <citation type="journal article" date="2019" name="Int. J. Syst. Evol. Microbiol.">
        <title>The Global Catalogue of Microorganisms (GCM) 10K type strain sequencing project: providing services to taxonomists for standard genome sequencing and annotation.</title>
        <authorList>
            <consortium name="The Broad Institute Genomics Platform"/>
            <consortium name="The Broad Institute Genome Sequencing Center for Infectious Disease"/>
            <person name="Wu L."/>
            <person name="Ma J."/>
        </authorList>
    </citation>
    <scope>NUCLEOTIDE SEQUENCE [LARGE SCALE GENOMIC DNA]</scope>
    <source>
        <strain evidence="4">JCM 13501</strain>
    </source>
</reference>
<organism evidence="3 4">
    <name type="scientific">Pseudomonas asuensis</name>
    <dbReference type="NCBI Taxonomy" id="1825787"/>
    <lineage>
        <taxon>Bacteria</taxon>
        <taxon>Pseudomonadati</taxon>
        <taxon>Pseudomonadota</taxon>
        <taxon>Gammaproteobacteria</taxon>
        <taxon>Pseudomonadales</taxon>
        <taxon>Pseudomonadaceae</taxon>
        <taxon>Pseudomonas</taxon>
    </lineage>
</organism>
<dbReference type="InterPro" id="IPR036388">
    <property type="entry name" value="WH-like_DNA-bd_sf"/>
</dbReference>
<comment type="similarity">
    <text evidence="1">Belongs to the initiator RepB protein family.</text>
</comment>
<keyword evidence="4" id="KW-1185">Reference proteome</keyword>
<proteinExistence type="inferred from homology"/>
<feature type="domain" description="Initiator Rep protein WH1" evidence="2">
    <location>
        <begin position="12"/>
        <end position="155"/>
    </location>
</feature>
<name>A0ABQ2H575_9PSED</name>
<dbReference type="EMBL" id="BMNW01000037">
    <property type="protein sequence ID" value="GGM32519.1"/>
    <property type="molecule type" value="Genomic_DNA"/>
</dbReference>
<gene>
    <name evidence="3" type="ORF">GCM10009425_48760</name>
</gene>
<dbReference type="Pfam" id="PF21205">
    <property type="entry name" value="Rep3_C"/>
    <property type="match status" value="1"/>
</dbReference>
<evidence type="ECO:0000313" key="3">
    <source>
        <dbReference type="EMBL" id="GGM32519.1"/>
    </source>
</evidence>
<dbReference type="Gene3D" id="1.10.10.10">
    <property type="entry name" value="Winged helix-like DNA-binding domain superfamily/Winged helix DNA-binding domain"/>
    <property type="match status" value="2"/>
</dbReference>
<dbReference type="InterPro" id="IPR000525">
    <property type="entry name" value="Initiator_Rep_WH1"/>
</dbReference>
<evidence type="ECO:0000256" key="1">
    <source>
        <dbReference type="ARBA" id="ARBA00038283"/>
    </source>
</evidence>
<evidence type="ECO:0000313" key="4">
    <source>
        <dbReference type="Proteomes" id="UP000616499"/>
    </source>
</evidence>
<dbReference type="SUPFAM" id="SSF46785">
    <property type="entry name" value="Winged helix' DNA-binding domain"/>
    <property type="match status" value="2"/>
</dbReference>
<accession>A0ABQ2H575</accession>
<comment type="caution">
    <text evidence="3">The sequence shown here is derived from an EMBL/GenBank/DDBJ whole genome shotgun (WGS) entry which is preliminary data.</text>
</comment>
<protein>
    <recommendedName>
        <fullName evidence="2">Initiator Rep protein WH1 domain-containing protein</fullName>
    </recommendedName>
</protein>
<dbReference type="Proteomes" id="UP000616499">
    <property type="component" value="Unassembled WGS sequence"/>
</dbReference>
<evidence type="ECO:0000259" key="2">
    <source>
        <dbReference type="Pfam" id="PF01051"/>
    </source>
</evidence>
<sequence length="243" mass="28433">MTDLMIDEADHWVVKGNALLEAAYKMTLQEKRLLLLAISKIDSRKPIPEPIRIYAHEFAQAYNLPGKWAYEAIKEATESLYHCTIKIPEVANSPEDEYRWIWRKSTTKYDGFVELYFTPVVAPYLSELTGDFTRYKLMRVANLTSVHSVRLFEMFMRYEVEGFGYWIVKLDDFRERLGLGKAYERMSNLRTRVLDPAKNELPEKANMVMDYEIIKKGRVPDRLRFTFYSTTDAEALPISSDRG</sequence>
<dbReference type="Pfam" id="PF01051">
    <property type="entry name" value="Rep3_N"/>
    <property type="match status" value="1"/>
</dbReference>